<keyword evidence="3" id="KW-1185">Reference proteome</keyword>
<dbReference type="RefSeq" id="WP_116184973.1">
    <property type="nucleotide sequence ID" value="NZ_QTJX01000003.1"/>
</dbReference>
<evidence type="ECO:0000259" key="1">
    <source>
        <dbReference type="Pfam" id="PF00027"/>
    </source>
</evidence>
<sequence length="193" mass="22903">MTATPIIDYFSNYWPLGEKTKDILNHRVIKQKLNRKSLILREGQECNHFTFVVKGCLKMYMIDEKGNHHNLQFATENNWITDYGSFYNEEPSDLYIETIEPSGILQLKKSDVFYLYDHSPIFDRNIRIVIENTFIEQQKRLLQTISSTAEERYQYFLKRYPNLSNRISNVQIASYIGVTPEFLSMIRKRIADK</sequence>
<evidence type="ECO:0000313" key="2">
    <source>
        <dbReference type="EMBL" id="RDY58652.1"/>
    </source>
</evidence>
<dbReference type="Pfam" id="PF00027">
    <property type="entry name" value="cNMP_binding"/>
    <property type="match status" value="1"/>
</dbReference>
<accession>A0A371JN37</accession>
<evidence type="ECO:0000313" key="3">
    <source>
        <dbReference type="Proteomes" id="UP000261828"/>
    </source>
</evidence>
<dbReference type="AlphaFoldDB" id="A0A371JN37"/>
<comment type="caution">
    <text evidence="2">The sequence shown here is derived from an EMBL/GenBank/DDBJ whole genome shotgun (WGS) entry which is preliminary data.</text>
</comment>
<protein>
    <submittedName>
        <fullName evidence="2">Crp/Fnr family transcriptional regulator</fullName>
    </submittedName>
</protein>
<dbReference type="CDD" id="cd00038">
    <property type="entry name" value="CAP_ED"/>
    <property type="match status" value="1"/>
</dbReference>
<dbReference type="SUPFAM" id="SSF51206">
    <property type="entry name" value="cAMP-binding domain-like"/>
    <property type="match status" value="1"/>
</dbReference>
<dbReference type="Proteomes" id="UP000261828">
    <property type="component" value="Unassembled WGS sequence"/>
</dbReference>
<reference evidence="2 3" key="1">
    <citation type="submission" date="2018-08" db="EMBL/GenBank/DDBJ databases">
        <title>Muricauda nanhaiensis sp. nov., isolated from seawater of the South China Sea.</title>
        <authorList>
            <person name="Dang Y."/>
        </authorList>
    </citation>
    <scope>NUCLEOTIDE SEQUENCE [LARGE SCALE GENOMIC DNA]</scope>
    <source>
        <strain evidence="2 3">SM1704</strain>
    </source>
</reference>
<dbReference type="InterPro" id="IPR018490">
    <property type="entry name" value="cNMP-bd_dom_sf"/>
</dbReference>
<dbReference type="Gene3D" id="2.60.120.10">
    <property type="entry name" value="Jelly Rolls"/>
    <property type="match status" value="1"/>
</dbReference>
<proteinExistence type="predicted"/>
<dbReference type="InterPro" id="IPR014710">
    <property type="entry name" value="RmlC-like_jellyroll"/>
</dbReference>
<gene>
    <name evidence="2" type="ORF">DX873_13265</name>
</gene>
<feature type="domain" description="Cyclic nucleotide-binding" evidence="1">
    <location>
        <begin position="31"/>
        <end position="117"/>
    </location>
</feature>
<name>A0A371JN37_9FLAO</name>
<dbReference type="EMBL" id="QTJX01000003">
    <property type="protein sequence ID" value="RDY58652.1"/>
    <property type="molecule type" value="Genomic_DNA"/>
</dbReference>
<dbReference type="OrthoDB" id="1092431at2"/>
<organism evidence="2 3">
    <name type="scientific">Flagellimonas nanhaiensis</name>
    <dbReference type="NCBI Taxonomy" id="2292706"/>
    <lineage>
        <taxon>Bacteria</taxon>
        <taxon>Pseudomonadati</taxon>
        <taxon>Bacteroidota</taxon>
        <taxon>Flavobacteriia</taxon>
        <taxon>Flavobacteriales</taxon>
        <taxon>Flavobacteriaceae</taxon>
        <taxon>Flagellimonas</taxon>
    </lineage>
</organism>
<dbReference type="InterPro" id="IPR000595">
    <property type="entry name" value="cNMP-bd_dom"/>
</dbReference>